<dbReference type="EMBL" id="RQTK01000013">
    <property type="protein sequence ID" value="RUS91365.1"/>
    <property type="molecule type" value="Genomic_DNA"/>
</dbReference>
<evidence type="ECO:0000256" key="5">
    <source>
        <dbReference type="ARBA" id="ARBA00023242"/>
    </source>
</evidence>
<dbReference type="InterPro" id="IPR043020">
    <property type="entry name" value="GCM_large"/>
</dbReference>
<feature type="compositionally biased region" description="Basic residues" evidence="6">
    <location>
        <begin position="728"/>
        <end position="737"/>
    </location>
</feature>
<dbReference type="Gene3D" id="2.20.25.670">
    <property type="entry name" value="GCM domain, large subdomain"/>
    <property type="match status" value="1"/>
</dbReference>
<feature type="region of interest" description="Disordered" evidence="6">
    <location>
        <begin position="250"/>
        <end position="272"/>
    </location>
</feature>
<keyword evidence="4" id="KW-0804">Transcription</keyword>
<evidence type="ECO:0000256" key="4">
    <source>
        <dbReference type="ARBA" id="ARBA00023163"/>
    </source>
</evidence>
<name>A0A433UBY6_ELYCH</name>
<dbReference type="Proteomes" id="UP000271974">
    <property type="component" value="Unassembled WGS sequence"/>
</dbReference>
<feature type="compositionally biased region" description="Low complexity" evidence="6">
    <location>
        <begin position="716"/>
        <end position="727"/>
    </location>
</feature>
<comment type="caution">
    <text evidence="8">The sequence shown here is derived from an EMBL/GenBank/DDBJ whole genome shotgun (WGS) entry which is preliminary data.</text>
</comment>
<evidence type="ECO:0000256" key="2">
    <source>
        <dbReference type="ARBA" id="ARBA00023015"/>
    </source>
</evidence>
<feature type="compositionally biased region" description="Basic and acidic residues" evidence="6">
    <location>
        <begin position="250"/>
        <end position="261"/>
    </location>
</feature>
<dbReference type="GO" id="GO:0042063">
    <property type="term" value="P:gliogenesis"/>
    <property type="evidence" value="ECO:0007669"/>
    <property type="project" value="TreeGrafter"/>
</dbReference>
<dbReference type="InterPro" id="IPR043021">
    <property type="entry name" value="GCM_small"/>
</dbReference>
<dbReference type="SUPFAM" id="SSF90073">
    <property type="entry name" value="GCM domain"/>
    <property type="match status" value="1"/>
</dbReference>
<feature type="region of interest" description="Disordered" evidence="6">
    <location>
        <begin position="84"/>
        <end position="111"/>
    </location>
</feature>
<feature type="compositionally biased region" description="Low complexity" evidence="6">
    <location>
        <begin position="86"/>
        <end position="101"/>
    </location>
</feature>
<sequence>MLLIAESELSSMMTSESFAALGHHQPHGMLGDQEDPAIFAARSYEGNGSPGEYHHSPSAHSPPLTAGVASDGMTQHHINHFSDATLQQQQQQQQQQLQQQQPISPHHQWDINDTILPMPKVLDPFCLWPTGHCRRTYRGDSDDARRHVSGWAMRNTNNHNALILKKSCLGVLVCSRDCVLDSGRKVNLRPAICDKARRKQLAKPCPNPACSGRLELLACRGHCGYPVTHFWRHLNGAVYFQAKGYHDHPRPDVKSLSDKGRSTFNKQAKTEGGRVLSLASKRRFPILTNEAIPETKRQNHSQDEVMCSCPPFECACKKSGLREQHQQHYNPQHLYANLPHGYLDTAQGGQLPCGTAWTGMPSADPGFPPAPFAVHPPPSFTQINITNTCLPPTASLDLNIPSVEVVKGSYSSNAHFHLPDQQHYKTFQNYSFQQHKIQFGYPHPHYHQNDHSQQDAHATDKFHKLQRESCIKNESERRKLDDASTIDVKPSGDTTHLQDFQNVQINSCVEYGASNDLSCSGFPTAQVSCDLNKTVTTHSYMAREDSLLKLNKTASIMGDGCGQGDRLPDRLHASDAATRTNGQIYQDPQYESSTPVTDSSFLYDTISTVFGADQRPTSDQCSRNLVSPANSLGREELQNKHPQGNSQSPPQMYNFLETYATSTPNQTSSPPIYTELTSPQRQIISQEENFFSKGSMPASEHQFYTCSLDGNTNTHMQQQLHQQQYHSPPHHHQHQQHQHQQVRESPTQNNPIESFSPSLSHQNTSVSAEDQQYNYYNLATPTAVTIVTSRQTTPPTQLPHTTHTTTNTRHFPQAETLPAVIPERAAQRACRAATPAVTPCTRLSPPVSKPTGTEA</sequence>
<keyword evidence="3" id="KW-0238">DNA-binding</keyword>
<accession>A0A433UBY6</accession>
<dbReference type="InterPro" id="IPR039791">
    <property type="entry name" value="GCM"/>
</dbReference>
<dbReference type="InterPro" id="IPR036115">
    <property type="entry name" value="GCM_dom_sf"/>
</dbReference>
<keyword evidence="1" id="KW-0217">Developmental protein</keyword>
<feature type="region of interest" description="Disordered" evidence="6">
    <location>
        <begin position="42"/>
        <end position="70"/>
    </location>
</feature>
<proteinExistence type="predicted"/>
<protein>
    <recommendedName>
        <fullName evidence="7">GCM domain-containing protein</fullName>
    </recommendedName>
</protein>
<dbReference type="PANTHER" id="PTHR12414">
    <property type="entry name" value="GLIAL CELLS MISSING RELATED/GLIDE"/>
    <property type="match status" value="1"/>
</dbReference>
<feature type="domain" description="GCM" evidence="7">
    <location>
        <begin position="107"/>
        <end position="264"/>
    </location>
</feature>
<dbReference type="PROSITE" id="PS50807">
    <property type="entry name" value="GCM"/>
    <property type="match status" value="1"/>
</dbReference>
<feature type="region of interest" description="Disordered" evidence="6">
    <location>
        <begin position="716"/>
        <end position="767"/>
    </location>
</feature>
<dbReference type="GO" id="GO:0001228">
    <property type="term" value="F:DNA-binding transcription activator activity, RNA polymerase II-specific"/>
    <property type="evidence" value="ECO:0007669"/>
    <property type="project" value="InterPro"/>
</dbReference>
<evidence type="ECO:0000259" key="7">
    <source>
        <dbReference type="PROSITE" id="PS50807"/>
    </source>
</evidence>
<evidence type="ECO:0000256" key="1">
    <source>
        <dbReference type="ARBA" id="ARBA00022473"/>
    </source>
</evidence>
<evidence type="ECO:0000256" key="6">
    <source>
        <dbReference type="SAM" id="MobiDB-lite"/>
    </source>
</evidence>
<feature type="compositionally biased region" description="Polar residues" evidence="6">
    <location>
        <begin position="743"/>
        <end position="767"/>
    </location>
</feature>
<keyword evidence="9" id="KW-1185">Reference proteome</keyword>
<dbReference type="Pfam" id="PF03615">
    <property type="entry name" value="GCM"/>
    <property type="match status" value="1"/>
</dbReference>
<gene>
    <name evidence="8" type="ORF">EGW08_000882</name>
</gene>
<evidence type="ECO:0000256" key="3">
    <source>
        <dbReference type="ARBA" id="ARBA00023125"/>
    </source>
</evidence>
<dbReference type="GO" id="GO:0000978">
    <property type="term" value="F:RNA polymerase II cis-regulatory region sequence-specific DNA binding"/>
    <property type="evidence" value="ECO:0007669"/>
    <property type="project" value="TreeGrafter"/>
</dbReference>
<dbReference type="AlphaFoldDB" id="A0A433UBY6"/>
<keyword evidence="5" id="KW-0539">Nucleus</keyword>
<dbReference type="GO" id="GO:0005634">
    <property type="term" value="C:nucleus"/>
    <property type="evidence" value="ECO:0007669"/>
    <property type="project" value="TreeGrafter"/>
</dbReference>
<reference evidence="8 9" key="1">
    <citation type="submission" date="2019-01" db="EMBL/GenBank/DDBJ databases">
        <title>A draft genome assembly of the solar-powered sea slug Elysia chlorotica.</title>
        <authorList>
            <person name="Cai H."/>
            <person name="Li Q."/>
            <person name="Fang X."/>
            <person name="Li J."/>
            <person name="Curtis N.E."/>
            <person name="Altenburger A."/>
            <person name="Shibata T."/>
            <person name="Feng M."/>
            <person name="Maeda T."/>
            <person name="Schwartz J.A."/>
            <person name="Shigenobu S."/>
            <person name="Lundholm N."/>
            <person name="Nishiyama T."/>
            <person name="Yang H."/>
            <person name="Hasebe M."/>
            <person name="Li S."/>
            <person name="Pierce S.K."/>
            <person name="Wang J."/>
        </authorList>
    </citation>
    <scope>NUCLEOTIDE SEQUENCE [LARGE SCALE GENOMIC DNA]</scope>
    <source>
        <strain evidence="8">EC2010</strain>
        <tissue evidence="8">Whole organism of an adult</tissue>
    </source>
</reference>
<evidence type="ECO:0000313" key="9">
    <source>
        <dbReference type="Proteomes" id="UP000271974"/>
    </source>
</evidence>
<keyword evidence="2" id="KW-0805">Transcription regulation</keyword>
<dbReference type="STRING" id="188477.A0A433UBY6"/>
<dbReference type="OrthoDB" id="6241117at2759"/>
<organism evidence="8 9">
    <name type="scientific">Elysia chlorotica</name>
    <name type="common">Eastern emerald elysia</name>
    <name type="synonym">Sea slug</name>
    <dbReference type="NCBI Taxonomy" id="188477"/>
    <lineage>
        <taxon>Eukaryota</taxon>
        <taxon>Metazoa</taxon>
        <taxon>Spiralia</taxon>
        <taxon>Lophotrochozoa</taxon>
        <taxon>Mollusca</taxon>
        <taxon>Gastropoda</taxon>
        <taxon>Heterobranchia</taxon>
        <taxon>Euthyneura</taxon>
        <taxon>Panpulmonata</taxon>
        <taxon>Sacoglossa</taxon>
        <taxon>Placobranchoidea</taxon>
        <taxon>Plakobranchidae</taxon>
        <taxon>Elysia</taxon>
    </lineage>
</organism>
<dbReference type="InterPro" id="IPR003902">
    <property type="entry name" value="Tscrpt_reg_GCM"/>
</dbReference>
<dbReference type="Gene3D" id="3.30.70.3530">
    <property type="entry name" value="GCM motif"/>
    <property type="match status" value="1"/>
</dbReference>
<dbReference type="PANTHER" id="PTHR12414:SF8">
    <property type="entry name" value="TRANSCRIPTION FACTOR GLIAL CELLS MISSING-RELATED"/>
    <property type="match status" value="1"/>
</dbReference>
<evidence type="ECO:0000313" key="8">
    <source>
        <dbReference type="EMBL" id="RUS91365.1"/>
    </source>
</evidence>